<accession>A0AAN7YRJ1</accession>
<dbReference type="PANTHER" id="PTHR37848">
    <property type="entry name" value="EXPRESSED PROTEIN"/>
    <property type="match status" value="1"/>
</dbReference>
<keyword evidence="2" id="KW-0472">Membrane</keyword>
<evidence type="ECO:0000256" key="1">
    <source>
        <dbReference type="SAM" id="MobiDB-lite"/>
    </source>
</evidence>
<dbReference type="EMBL" id="JAVRRL010000028">
    <property type="protein sequence ID" value="KAK5112722.1"/>
    <property type="molecule type" value="Genomic_DNA"/>
</dbReference>
<dbReference type="PANTHER" id="PTHR37848:SF1">
    <property type="entry name" value="SUN DOMAIN-CONTAINING PROTEIN"/>
    <property type="match status" value="1"/>
</dbReference>
<sequence length="451" mass="51281">MLSLDKTGKAIANHLKTPFGLLALQVLSPITLLRHHTAMGKAKDKAKVKQSLLREEEDAVSMHSTADDYDYNDTPELPSYSDSEANALASSSTAHPVPQDAPPADEYTVINPGATGWKQFSKNNKPGNETTIRMSERLNNPDELYPYVTNYLACIPPVPKIRINGYHTETVYRNNKKETDRVVDFDIGFNLSKYLPIATVPDGLNVTEDGWRPRIADNSDRIHRGSWRKTRAAGYKQDIEIGDPKPRPDLAYWCHDYCESHSTLKCFRIRREVPGLDVQHLRENIERLIRSTGYRGHTNIAFPIEDRNVDIYNPHWINDWRISWVRFIFYFSFLWVFTWPVLFFMTKYWSVYVVDWCFSWQTPQGGKVYAGGVSEDEWVRRHGNMIRGLAMERYKGDATDLPLDAGRGRGRLPSSGNADVDPAVGLVHGGVGLWNSLSGNGRHSTYWGADS</sequence>
<gene>
    <name evidence="3" type="ORF">LTR62_003820</name>
</gene>
<proteinExistence type="predicted"/>
<evidence type="ECO:0000313" key="3">
    <source>
        <dbReference type="EMBL" id="KAK5112722.1"/>
    </source>
</evidence>
<feature type="compositionally biased region" description="Polar residues" evidence="1">
    <location>
        <begin position="80"/>
        <end position="94"/>
    </location>
</feature>
<evidence type="ECO:0000313" key="4">
    <source>
        <dbReference type="Proteomes" id="UP001310890"/>
    </source>
</evidence>
<feature type="transmembrane region" description="Helical" evidence="2">
    <location>
        <begin position="327"/>
        <end position="349"/>
    </location>
</feature>
<keyword evidence="2" id="KW-0812">Transmembrane</keyword>
<protein>
    <submittedName>
        <fullName evidence="3">Uncharacterized protein</fullName>
    </submittedName>
</protein>
<evidence type="ECO:0000256" key="2">
    <source>
        <dbReference type="SAM" id="Phobius"/>
    </source>
</evidence>
<reference evidence="3" key="1">
    <citation type="submission" date="2023-08" db="EMBL/GenBank/DDBJ databases">
        <title>Black Yeasts Isolated from many extreme environments.</title>
        <authorList>
            <person name="Coleine C."/>
            <person name="Stajich J.E."/>
            <person name="Selbmann L."/>
        </authorList>
    </citation>
    <scope>NUCLEOTIDE SEQUENCE</scope>
    <source>
        <strain evidence="3">CCFEE 5401</strain>
    </source>
</reference>
<organism evidence="3 4">
    <name type="scientific">Meristemomyces frigidus</name>
    <dbReference type="NCBI Taxonomy" id="1508187"/>
    <lineage>
        <taxon>Eukaryota</taxon>
        <taxon>Fungi</taxon>
        <taxon>Dikarya</taxon>
        <taxon>Ascomycota</taxon>
        <taxon>Pezizomycotina</taxon>
        <taxon>Dothideomycetes</taxon>
        <taxon>Dothideomycetidae</taxon>
        <taxon>Mycosphaerellales</taxon>
        <taxon>Teratosphaeriaceae</taxon>
        <taxon>Meristemomyces</taxon>
    </lineage>
</organism>
<keyword evidence="2" id="KW-1133">Transmembrane helix</keyword>
<comment type="caution">
    <text evidence="3">The sequence shown here is derived from an EMBL/GenBank/DDBJ whole genome shotgun (WGS) entry which is preliminary data.</text>
</comment>
<feature type="region of interest" description="Disordered" evidence="1">
    <location>
        <begin position="38"/>
        <end position="102"/>
    </location>
</feature>
<name>A0AAN7YRJ1_9PEZI</name>
<dbReference type="Proteomes" id="UP001310890">
    <property type="component" value="Unassembled WGS sequence"/>
</dbReference>
<dbReference type="AlphaFoldDB" id="A0AAN7YRJ1"/>